<dbReference type="RefSeq" id="WP_006979224.1">
    <property type="nucleotide sequence ID" value="NZ_ABVL01000004.1"/>
</dbReference>
<evidence type="ECO:0000259" key="3">
    <source>
        <dbReference type="Pfam" id="PF12690"/>
    </source>
</evidence>
<feature type="signal peptide" evidence="2">
    <location>
        <begin position="1"/>
        <end position="20"/>
    </location>
</feature>
<dbReference type="InterPro" id="IPR038144">
    <property type="entry name" value="IPI"/>
</dbReference>
<feature type="domain" description="Intracellular proteinase inhibitor BsuPI" evidence="3">
    <location>
        <begin position="78"/>
        <end position="165"/>
    </location>
</feature>
<dbReference type="eggNOG" id="ENOG502ZE4S">
    <property type="taxonomic scope" value="Bacteria"/>
</dbReference>
<evidence type="ECO:0000256" key="1">
    <source>
        <dbReference type="SAM" id="MobiDB-lite"/>
    </source>
</evidence>
<feature type="chain" id="PRO_5002800255" description="Intracellular proteinase inhibitor BsuPI domain-containing protein" evidence="2">
    <location>
        <begin position="21"/>
        <end position="207"/>
    </location>
</feature>
<dbReference type="Pfam" id="PF12690">
    <property type="entry name" value="BsuPI"/>
    <property type="match status" value="1"/>
</dbReference>
<name>B4CZ11_9BACT</name>
<dbReference type="EMBL" id="ABVL01000004">
    <property type="protein sequence ID" value="EDY20702.1"/>
    <property type="molecule type" value="Genomic_DNA"/>
</dbReference>
<gene>
    <name evidence="4" type="ORF">CfE428DRAFT_1899</name>
</gene>
<feature type="region of interest" description="Disordered" evidence="1">
    <location>
        <begin position="182"/>
        <end position="207"/>
    </location>
</feature>
<evidence type="ECO:0000313" key="5">
    <source>
        <dbReference type="Proteomes" id="UP000005824"/>
    </source>
</evidence>
<dbReference type="AlphaFoldDB" id="B4CZ11"/>
<dbReference type="InterPro" id="IPR020481">
    <property type="entry name" value="Intracell_prot_inh_BsuPI"/>
</dbReference>
<comment type="caution">
    <text evidence="4">The sequence shown here is derived from an EMBL/GenBank/DDBJ whole genome shotgun (WGS) entry which is preliminary data.</text>
</comment>
<dbReference type="Proteomes" id="UP000005824">
    <property type="component" value="Unassembled WGS sequence"/>
</dbReference>
<dbReference type="InParanoid" id="B4CZ11"/>
<accession>B4CZ11</accession>
<reference evidence="4 5" key="1">
    <citation type="journal article" date="2011" name="J. Bacteriol.">
        <title>Genome sequence of Chthoniobacter flavus Ellin428, an aerobic heterotrophic soil bacterium.</title>
        <authorList>
            <person name="Kant R."/>
            <person name="van Passel M.W."/>
            <person name="Palva A."/>
            <person name="Lucas S."/>
            <person name="Lapidus A."/>
            <person name="Glavina Del Rio T."/>
            <person name="Dalin E."/>
            <person name="Tice H."/>
            <person name="Bruce D."/>
            <person name="Goodwin L."/>
            <person name="Pitluck S."/>
            <person name="Larimer F.W."/>
            <person name="Land M.L."/>
            <person name="Hauser L."/>
            <person name="Sangwan P."/>
            <person name="de Vos W.M."/>
            <person name="Janssen P.H."/>
            <person name="Smidt H."/>
        </authorList>
    </citation>
    <scope>NUCLEOTIDE SEQUENCE [LARGE SCALE GENOMIC DNA]</scope>
    <source>
        <strain evidence="4 5">Ellin428</strain>
    </source>
</reference>
<dbReference type="Gene3D" id="2.60.40.2360">
    <property type="entry name" value="Intracellular proteinase inhibitor BsuPI"/>
    <property type="match status" value="1"/>
</dbReference>
<proteinExistence type="predicted"/>
<organism evidence="4 5">
    <name type="scientific">Chthoniobacter flavus Ellin428</name>
    <dbReference type="NCBI Taxonomy" id="497964"/>
    <lineage>
        <taxon>Bacteria</taxon>
        <taxon>Pseudomonadati</taxon>
        <taxon>Verrucomicrobiota</taxon>
        <taxon>Spartobacteria</taxon>
        <taxon>Chthoniobacterales</taxon>
        <taxon>Chthoniobacteraceae</taxon>
        <taxon>Chthoniobacter</taxon>
    </lineage>
</organism>
<protein>
    <recommendedName>
        <fullName evidence="3">Intracellular proteinase inhibitor BsuPI domain-containing protein</fullName>
    </recommendedName>
</protein>
<evidence type="ECO:0000256" key="2">
    <source>
        <dbReference type="SAM" id="SignalP"/>
    </source>
</evidence>
<dbReference type="STRING" id="497964.CfE428DRAFT_1899"/>
<keyword evidence="2" id="KW-0732">Signal</keyword>
<keyword evidence="5" id="KW-1185">Reference proteome</keyword>
<sequence length="207" mass="22809" precursor="true">MKFRVSILLLSTALPLALLAADDRPAVTPTPTPKPTILKRWMKTFGLAKDQLPNTSATGFMGLDMGVVAEPAHVVLPETKQVKVTVTLANEGRKIRQLEFPTSQRIEVLVKSKEGKTIEQWSEDQAFNNEPTVVTINPQERLEYKATIQTRDMVVGQTYTIEAFFPNFEQLRKSVTITASNTLPAATPDPKTGIMPAATPAGKHKKL</sequence>
<evidence type="ECO:0000313" key="4">
    <source>
        <dbReference type="EMBL" id="EDY20702.1"/>
    </source>
</evidence>